<proteinExistence type="predicted"/>
<reference evidence="1 2" key="1">
    <citation type="journal article" date="2015" name="J. Biotechnol.">
        <title>Complete genome sequence of Paenibacillus beijingensis 7188(T) (=DSM 24997(T)), a novel rhizobacterium from jujube garden soil.</title>
        <authorList>
            <person name="Kwak Y."/>
            <person name="Shin J.H."/>
        </authorList>
    </citation>
    <scope>NUCLEOTIDE SEQUENCE [LARGE SCALE GENOMIC DNA]</scope>
    <source>
        <strain evidence="1 2">DSM 24997</strain>
    </source>
</reference>
<dbReference type="OrthoDB" id="190426at2"/>
<reference evidence="2" key="2">
    <citation type="submission" date="2015-03" db="EMBL/GenBank/DDBJ databases">
        <title>Genome sequence of Paenibacillus beijingensis strain DSM 24997T.</title>
        <authorList>
            <person name="Kwak Y."/>
            <person name="Shin J.-H."/>
        </authorList>
    </citation>
    <scope>NUCLEOTIDE SEQUENCE [LARGE SCALE GENOMIC DNA]</scope>
    <source>
        <strain evidence="2">DSM 24997</strain>
    </source>
</reference>
<evidence type="ECO:0000313" key="2">
    <source>
        <dbReference type="Proteomes" id="UP000032633"/>
    </source>
</evidence>
<dbReference type="STRING" id="1126833.VN24_00255"/>
<dbReference type="EMBL" id="CP011058">
    <property type="protein sequence ID" value="AJY73345.1"/>
    <property type="molecule type" value="Genomic_DNA"/>
</dbReference>
<dbReference type="PATRIC" id="fig|1126833.4.peg.60"/>
<dbReference type="KEGG" id="pbj:VN24_00255"/>
<gene>
    <name evidence="1" type="ORF">VN24_00255</name>
</gene>
<dbReference type="AlphaFoldDB" id="A0A0D5NDW8"/>
<dbReference type="Proteomes" id="UP000032633">
    <property type="component" value="Chromosome"/>
</dbReference>
<dbReference type="HOGENOM" id="CLU_076871_0_0_9"/>
<organism evidence="1 2">
    <name type="scientific">Paenibacillus beijingensis</name>
    <dbReference type="NCBI Taxonomy" id="1126833"/>
    <lineage>
        <taxon>Bacteria</taxon>
        <taxon>Bacillati</taxon>
        <taxon>Bacillota</taxon>
        <taxon>Bacilli</taxon>
        <taxon>Bacillales</taxon>
        <taxon>Paenibacillaceae</taxon>
        <taxon>Paenibacillus</taxon>
    </lineage>
</organism>
<name>A0A0D5NDW8_9BACL</name>
<accession>A0A0D5NDW8</accession>
<dbReference type="Pfam" id="PF13030">
    <property type="entry name" value="DUF3891"/>
    <property type="match status" value="1"/>
</dbReference>
<dbReference type="InterPro" id="IPR024992">
    <property type="entry name" value="DUF3891"/>
</dbReference>
<sequence length="253" mass="29021">MIVRQREDEFVLIQQHHHALLSGELAGAMSHGILPEGRYRCETVHAIAQHDCGWKELDAMPIWNDAAGGPFTFVDYPILPKIAYYKKGLDEVEAVSPYAGLLCSLFYSAFFKDMTEPECVRFRQREEQRQLRLRANLNVPLEYAERGFQLLQLCDSLSLYVCLNEPGASKLREHPWYREGFPGSERFTTTGAGPIVAEWIDEISVRLDEFPLSAPLRAQLPYKSVAKARIREIGLYPAYSEAKWRQQHVLYCP</sequence>
<evidence type="ECO:0000313" key="1">
    <source>
        <dbReference type="EMBL" id="AJY73345.1"/>
    </source>
</evidence>
<dbReference type="RefSeq" id="WP_045668780.1">
    <property type="nucleotide sequence ID" value="NZ_CP011058.1"/>
</dbReference>
<keyword evidence="2" id="KW-1185">Reference proteome</keyword>
<protein>
    <submittedName>
        <fullName evidence="1">Uncharacterized protein</fullName>
    </submittedName>
</protein>